<dbReference type="InterPro" id="IPR023415">
    <property type="entry name" value="LDLR_class-A_CS"/>
</dbReference>
<dbReference type="PROSITE" id="PS50068">
    <property type="entry name" value="LDLRA_2"/>
    <property type="match status" value="7"/>
</dbReference>
<dbReference type="FunFam" id="4.10.400.10:FF:000011">
    <property type="entry name" value="Low-density lipoprotein receptor-related protein 1"/>
    <property type="match status" value="1"/>
</dbReference>
<feature type="disulfide bond" evidence="11">
    <location>
        <begin position="50"/>
        <end position="62"/>
    </location>
</feature>
<dbReference type="SMART" id="SM00135">
    <property type="entry name" value="LY"/>
    <property type="match status" value="25"/>
</dbReference>
<dbReference type="InterPro" id="IPR002172">
    <property type="entry name" value="LDrepeatLR_classA_rpt"/>
</dbReference>
<feature type="repeat" description="LDL-receptor class B" evidence="12">
    <location>
        <begin position="1030"/>
        <end position="1072"/>
    </location>
</feature>
<evidence type="ECO:0000256" key="9">
    <source>
        <dbReference type="ARBA" id="ARBA00023170"/>
    </source>
</evidence>
<dbReference type="Pfam" id="PF12662">
    <property type="entry name" value="cEGF"/>
    <property type="match status" value="1"/>
</dbReference>
<evidence type="ECO:0000256" key="3">
    <source>
        <dbReference type="ARBA" id="ARBA00022536"/>
    </source>
</evidence>
<feature type="compositionally biased region" description="Basic and acidic residues" evidence="13">
    <location>
        <begin position="2056"/>
        <end position="2066"/>
    </location>
</feature>
<keyword evidence="10" id="KW-0325">Glycoprotein</keyword>
<organism evidence="16 17">
    <name type="scientific">Mytilus edulis</name>
    <name type="common">Blue mussel</name>
    <dbReference type="NCBI Taxonomy" id="6550"/>
    <lineage>
        <taxon>Eukaryota</taxon>
        <taxon>Metazoa</taxon>
        <taxon>Spiralia</taxon>
        <taxon>Lophotrochozoa</taxon>
        <taxon>Mollusca</taxon>
        <taxon>Bivalvia</taxon>
        <taxon>Autobranchia</taxon>
        <taxon>Pteriomorphia</taxon>
        <taxon>Mytilida</taxon>
        <taxon>Mytiloidea</taxon>
        <taxon>Mytilidae</taxon>
        <taxon>Mytilinae</taxon>
        <taxon>Mytilus</taxon>
    </lineage>
</organism>
<dbReference type="OrthoDB" id="72419at2759"/>
<sequence length="2115" mass="239155">MIAPIIRMKNIVVSFHGYFSCQGDVDVIFSVSIMKASHDASYHDGNDQTCLPNHFTCNNQRCVKIEWLCDGDNDCGDDSDELSCPSKNCSTDQFPCSDGSCIPKHWKCDHDPDCTHREDERNCAVTCNEHQFKCQDKSSCIPKEWRCNSILDCSDGSDEDNCNEQQAFCSKHEFTCLQTSTCVPLKMRCDGKNDCKSGEDELLCEVSDKSDCSSDEYVCGDGSCIAMDWVCDGVTDCANLMDEQNCTFLSCNPNQFRCDNGHCISRSKRCDGVDDCSDDSDEKGCGEEVLIYAQGQYLRKIALSMPNYPDVKIPLKGVKKIIAIDYNPISNMIYWSDQDLNTISAAYLDGSGQKIISSKVKSSDGIAVDWINQVLFWTDTGSDKIEQANLDGTKQITILSKDLDEPRDIAVDPVEKFVYWSDWGQQPKLERSRYNGTDRQILIDSEIQWPNGLALDLADRKLYWGDAKKQRIERANLDGSNREVVISTDIPHLFGLSLLGNHIYWSDWKDTSLNRCDKRTGKNKVTILKHHSRNLGMFMDVKAIKVKLIKGDRNKYCGFDEFHCENDLCIGNKKRCNGKNDCGDNSDEKDCDLPATCDKDNGGCQQTCRIFGQQARCDCFPGYYLQSDMRNCKDINECGKAYLIFANRVDIRRVLPDKSEYDSILQGLQNAIALDFHIDKNYVFWSDVALDKIKRAYINGSEIKEVVQYGLESPGGLAVDWVHDLLFWTDAGTSTIEVTDLDGVYRKVLIWENLEKPRALVAHPGNRSIFWTDWGGTPKIESSCMDGSYRNVIANTSLFWPNGLTIDYTTDKLYWADAKHHVIECADLDGSNRRTVLNKGLPHPFALTLFEDELYWTDWNTKSINKANKFTGNDVETVHNRLHYPMDIHTFHPQRQPTMKNVCGKNNGGCSHFCLPNWHGYSCACLTGQHLKKDNRTCVESMNRFVVFSTMSDLRRISVDTPDRTDVVLPLNKVLSAVGIDFDAKNDMIYWTDTDLNVIKRAHWNGSHEKVVIGNQVESPVGVAIDWISRKIYWTDQDTDFIEVANLNGSMRSILISTSLDKPRDIIVDPLEGFMYWSDWGSRPKIERAGMDGNRRQVLISNNITWPNGLALDKKLKRLYWTDGGRSVIESVKLDGTDRQVNRLHLNCNIICSQAEQHLYWKDVGARTYQYRKTCKLATQQNDQVKKIEGLCNRICQIYHDMLTDCLIIISVNVPRPFGIALFEDTIYWTDKLNKGVYSANKYNGSGREVIASQLDNVMDIKMFYKPQPRGKNPCANDNGGCSHLCLISTTGYTCVCPTGILMSPDGRTCNKDMSNFIVFARRTDIRKISLDVNYVADVVIPLGEIRNAIAIGVDRVAGKLYWTDTILDVIMKANLDGSQVEQFIKHGLDTPDGLAVDEIGRKIYWTDTGLNRIEVADLVTGMRKVLIWDNLDKPRDLTLYYEKGYMYWTDWGKLPKIQRADMDGSNRTVLVDKNLGWPNGIVIDKQSQRIVWADAKMEVIESSDLNGGNRRVIISNVNHPYGLTITERHIYWTDWQKMAIFKADKDTGSNLLVIRRTLPGLMDLQAVIRSPDDDLHKLENKCKNNGGCSHLCLPNHSGVTCSCPTGLQLKHNGKTCLTLPSKYLLFASRGSLRRISLDTPDFTDTFLPMSDLHNVISLDYDYQKQKMYFTDVHLDVVRRANLDGTGLQSVVSENLETTDGLAVDWIANNLFWTDTGRDVIEVSSTDGTNRKSLITEDLDEPRAIALYPQKGLLYWTDWGSPPKIEKAYMDGSNRKIIIKTDLGFPNGLSVDFKAKRLYWVDARLDKIETSDLMGQNRVTLINHVPHPFGLTVYGPHIYWTDWQSEKIERADKTTGKDRAVIQRHLEGLMDIVVVAKDRQSGTNWCSIGNGGCSHLCLARPRGRSCACPDKTTQEPCHTYPVTDSGMENQIPGYNAADADECTDEDEKDGICEKPKSVPQAATSLGGKETAMIALSVGIVVIVALLVFVVWRVKKRRRQAFLTESDEFVRLTFSNPNYQKTSTETINLDRSSSADSQEWKIFRYSKKDQQVSILKPSREAKTRGSERAALVQQMDSGAVSPSLPSRERQSKLFKDRTSNKEKDVISKVPYKPVKT</sequence>
<dbReference type="InterPro" id="IPR011042">
    <property type="entry name" value="6-blade_b-propeller_TolB-like"/>
</dbReference>
<feature type="domain" description="EGF-like" evidence="15">
    <location>
        <begin position="902"/>
        <end position="939"/>
    </location>
</feature>
<keyword evidence="6" id="KW-0677">Repeat</keyword>
<evidence type="ECO:0000256" key="6">
    <source>
        <dbReference type="ARBA" id="ARBA00022737"/>
    </source>
</evidence>
<feature type="repeat" description="LDL-receptor class B" evidence="12">
    <location>
        <begin position="1073"/>
        <end position="1116"/>
    </location>
</feature>
<name>A0A8S3ST97_MYTED</name>
<dbReference type="EMBL" id="CAJPWZ010001797">
    <property type="protein sequence ID" value="CAG2224099.1"/>
    <property type="molecule type" value="Genomic_DNA"/>
</dbReference>
<feature type="domain" description="EGF-like" evidence="15">
    <location>
        <begin position="1274"/>
        <end position="1311"/>
    </location>
</feature>
<dbReference type="CDD" id="cd00112">
    <property type="entry name" value="LDLa"/>
    <property type="match status" value="6"/>
</dbReference>
<keyword evidence="3" id="KW-0245">EGF-like domain</keyword>
<keyword evidence="4" id="KW-0254">Endocytosis</keyword>
<feature type="disulfide bond" evidence="11">
    <location>
        <begin position="108"/>
        <end position="123"/>
    </location>
</feature>
<feature type="repeat" description="LDL-receptor class B" evidence="12">
    <location>
        <begin position="1359"/>
        <end position="1401"/>
    </location>
</feature>
<evidence type="ECO:0000256" key="11">
    <source>
        <dbReference type="PROSITE-ProRule" id="PRU00124"/>
    </source>
</evidence>
<keyword evidence="5" id="KW-0732">Signal</keyword>
<evidence type="ECO:0000256" key="2">
    <source>
        <dbReference type="ARBA" id="ARBA00022475"/>
    </source>
</evidence>
<dbReference type="Gene3D" id="2.10.25.10">
    <property type="entry name" value="Laminin"/>
    <property type="match status" value="1"/>
</dbReference>
<dbReference type="Gene3D" id="2.120.10.30">
    <property type="entry name" value="TolB, C-terminal domain"/>
    <property type="match status" value="6"/>
</dbReference>
<evidence type="ECO:0000256" key="5">
    <source>
        <dbReference type="ARBA" id="ARBA00022729"/>
    </source>
</evidence>
<feature type="repeat" description="LDL-receptor class B" evidence="12">
    <location>
        <begin position="1796"/>
        <end position="1837"/>
    </location>
</feature>
<dbReference type="SUPFAM" id="SSF63825">
    <property type="entry name" value="YWTD domain"/>
    <property type="match status" value="5"/>
</dbReference>
<dbReference type="FunFam" id="2.120.10.30:FF:000008">
    <property type="entry name" value="Low-density lipoprotein receptor-related protein 4"/>
    <property type="match status" value="3"/>
</dbReference>
<feature type="disulfide bond" evidence="11">
    <location>
        <begin position="258"/>
        <end position="276"/>
    </location>
</feature>
<feature type="repeat" description="LDL-receptor class B" evidence="12">
    <location>
        <begin position="1752"/>
        <end position="1795"/>
    </location>
</feature>
<feature type="repeat" description="LDL-receptor class B" evidence="12">
    <location>
        <begin position="724"/>
        <end position="766"/>
    </location>
</feature>
<feature type="transmembrane region" description="Helical" evidence="14">
    <location>
        <begin position="1971"/>
        <end position="1991"/>
    </location>
</feature>
<accession>A0A8S3ST97</accession>
<evidence type="ECO:0000256" key="10">
    <source>
        <dbReference type="ARBA" id="ARBA00023180"/>
    </source>
</evidence>
<protein>
    <submittedName>
        <fullName evidence="16">LRP4</fullName>
    </submittedName>
</protein>
<dbReference type="Pfam" id="PF00058">
    <property type="entry name" value="Ldl_recept_b"/>
    <property type="match status" value="17"/>
</dbReference>
<feature type="disulfide bond" evidence="11">
    <location>
        <begin position="219"/>
        <end position="237"/>
    </location>
</feature>
<evidence type="ECO:0000256" key="4">
    <source>
        <dbReference type="ARBA" id="ARBA00022583"/>
    </source>
</evidence>
<feature type="disulfide bond" evidence="11">
    <location>
        <begin position="231"/>
        <end position="246"/>
    </location>
</feature>
<feature type="disulfide bond" evidence="11">
    <location>
        <begin position="147"/>
        <end position="162"/>
    </location>
</feature>
<dbReference type="PROSITE" id="PS51120">
    <property type="entry name" value="LDLRB"/>
    <property type="match status" value="19"/>
</dbReference>
<dbReference type="InterPro" id="IPR000033">
    <property type="entry name" value="LDLR_classB_rpt"/>
</dbReference>
<feature type="disulfide bond" evidence="11">
    <location>
        <begin position="57"/>
        <end position="75"/>
    </location>
</feature>
<feature type="repeat" description="LDL-receptor class B" evidence="12">
    <location>
        <begin position="1709"/>
        <end position="1751"/>
    </location>
</feature>
<feature type="disulfide bond" evidence="11">
    <location>
        <begin position="212"/>
        <end position="224"/>
    </location>
</feature>
<evidence type="ECO:0000256" key="8">
    <source>
        <dbReference type="ARBA" id="ARBA00023157"/>
    </source>
</evidence>
<feature type="repeat" description="LDL-receptor class B" evidence="12">
    <location>
        <begin position="811"/>
        <end position="853"/>
    </location>
</feature>
<feature type="domain" description="EGF-like" evidence="15">
    <location>
        <begin position="596"/>
        <end position="633"/>
    </location>
</feature>
<feature type="disulfide bond" evidence="11">
    <location>
        <begin position="69"/>
        <end position="84"/>
    </location>
</feature>
<feature type="repeat" description="LDL-receptor class B" evidence="12">
    <location>
        <begin position="416"/>
        <end position="459"/>
    </location>
</feature>
<dbReference type="FunFam" id="4.10.400.10:FF:000034">
    <property type="entry name" value="Low-density lipoprotein receptor-related protein 2"/>
    <property type="match status" value="2"/>
</dbReference>
<dbReference type="InterPro" id="IPR026823">
    <property type="entry name" value="cEGF"/>
</dbReference>
<feature type="domain" description="EGF-like" evidence="15">
    <location>
        <begin position="1582"/>
        <end position="1618"/>
    </location>
</feature>
<feature type="disulfide bond" evidence="11">
    <location>
        <begin position="96"/>
        <end position="114"/>
    </location>
</feature>
<feature type="repeat" description="LDL-receptor class B" evidence="12">
    <location>
        <begin position="681"/>
        <end position="723"/>
    </location>
</feature>
<comment type="caution">
    <text evidence="16">The sequence shown here is derived from an EMBL/GenBank/DDBJ whole genome shotgun (WGS) entry which is preliminary data.</text>
</comment>
<evidence type="ECO:0000259" key="15">
    <source>
        <dbReference type="SMART" id="SM00181"/>
    </source>
</evidence>
<feature type="repeat" description="LDL-receptor class B" evidence="12">
    <location>
        <begin position="373"/>
        <end position="415"/>
    </location>
</feature>
<dbReference type="InterPro" id="IPR050778">
    <property type="entry name" value="Cueball_EGF_LRP_Nidogen"/>
</dbReference>
<proteinExistence type="predicted"/>
<keyword evidence="17" id="KW-1185">Reference proteome</keyword>
<keyword evidence="7 14" id="KW-0472">Membrane</keyword>
<dbReference type="PANTHER" id="PTHR46513:SF44">
    <property type="entry name" value="LDL RECEPTOR RELATED PROTEIN 4"/>
    <property type="match status" value="1"/>
</dbReference>
<feature type="disulfide bond" evidence="11">
    <location>
        <begin position="270"/>
        <end position="285"/>
    </location>
</feature>
<evidence type="ECO:0000313" key="17">
    <source>
        <dbReference type="Proteomes" id="UP000683360"/>
    </source>
</evidence>
<feature type="disulfide bond" evidence="11">
    <location>
        <begin position="564"/>
        <end position="582"/>
    </location>
</feature>
<feature type="repeat" description="LDL-receptor class B" evidence="12">
    <location>
        <begin position="1402"/>
        <end position="1444"/>
    </location>
</feature>
<dbReference type="SUPFAM" id="SSF57196">
    <property type="entry name" value="EGF/Laminin"/>
    <property type="match status" value="4"/>
</dbReference>
<gene>
    <name evidence="16" type="ORF">MEDL_37391</name>
</gene>
<feature type="repeat" description="LDL-receptor class B" evidence="12">
    <location>
        <begin position="767"/>
        <end position="810"/>
    </location>
</feature>
<keyword evidence="8 11" id="KW-1015">Disulfide bond</keyword>
<dbReference type="GO" id="GO:0006897">
    <property type="term" value="P:endocytosis"/>
    <property type="evidence" value="ECO:0007669"/>
    <property type="project" value="UniProtKB-KW"/>
</dbReference>
<dbReference type="FunFam" id="2.120.10.30:FF:000132">
    <property type="entry name" value="Uncharacterized protein"/>
    <property type="match status" value="2"/>
</dbReference>
<feature type="repeat" description="LDL-receptor class B" evidence="12">
    <location>
        <begin position="331"/>
        <end position="372"/>
    </location>
</feature>
<keyword evidence="14" id="KW-1133">Transmembrane helix</keyword>
<evidence type="ECO:0000256" key="14">
    <source>
        <dbReference type="SAM" id="Phobius"/>
    </source>
</evidence>
<feature type="disulfide bond" evidence="11">
    <location>
        <begin position="557"/>
        <end position="569"/>
    </location>
</feature>
<evidence type="ECO:0000256" key="1">
    <source>
        <dbReference type="ARBA" id="ARBA00004251"/>
    </source>
</evidence>
<feature type="disulfide bond" evidence="11">
    <location>
        <begin position="251"/>
        <end position="263"/>
    </location>
</feature>
<feature type="repeat" description="LDL-receptor class B" evidence="12">
    <location>
        <begin position="1445"/>
        <end position="1488"/>
    </location>
</feature>
<dbReference type="Pfam" id="PF14670">
    <property type="entry name" value="FXa_inhibition"/>
    <property type="match status" value="3"/>
</dbReference>
<reference evidence="16" key="1">
    <citation type="submission" date="2021-03" db="EMBL/GenBank/DDBJ databases">
        <authorList>
            <person name="Bekaert M."/>
        </authorList>
    </citation>
    <scope>NUCLEOTIDE SEQUENCE</scope>
</reference>
<dbReference type="InterPro" id="IPR036055">
    <property type="entry name" value="LDL_receptor-like_sf"/>
</dbReference>
<dbReference type="InterPro" id="IPR000742">
    <property type="entry name" value="EGF"/>
</dbReference>
<feature type="repeat" description="LDL-receptor class B" evidence="12">
    <location>
        <begin position="1489"/>
        <end position="1530"/>
    </location>
</feature>
<feature type="disulfide bond" evidence="11">
    <location>
        <begin position="576"/>
        <end position="591"/>
    </location>
</feature>
<keyword evidence="2" id="KW-1003">Cell membrane</keyword>
<dbReference type="Proteomes" id="UP000683360">
    <property type="component" value="Unassembled WGS sequence"/>
</dbReference>
<feature type="compositionally biased region" description="Basic and acidic residues" evidence="13">
    <location>
        <begin position="2085"/>
        <end position="2105"/>
    </location>
</feature>
<comment type="caution">
    <text evidence="11">Lacks conserved residue(s) required for the propagation of feature annotation.</text>
</comment>
<dbReference type="SUPFAM" id="SSF57424">
    <property type="entry name" value="LDL receptor-like module"/>
    <property type="match status" value="7"/>
</dbReference>
<comment type="subcellular location">
    <subcellularLocation>
        <location evidence="1">Cell membrane</location>
        <topology evidence="1">Single-pass type I membrane protein</topology>
    </subcellularLocation>
</comment>
<feature type="repeat" description="LDL-receptor class B" evidence="12">
    <location>
        <begin position="1666"/>
        <end position="1708"/>
    </location>
</feature>
<feature type="disulfide bond" evidence="11">
    <location>
        <begin position="89"/>
        <end position="101"/>
    </location>
</feature>
<dbReference type="SMART" id="SM00192">
    <property type="entry name" value="LDLa"/>
    <property type="match status" value="7"/>
</dbReference>
<dbReference type="PROSITE" id="PS01209">
    <property type="entry name" value="LDLRA_1"/>
    <property type="match status" value="4"/>
</dbReference>
<dbReference type="Pfam" id="PF00057">
    <property type="entry name" value="Ldl_recept_a"/>
    <property type="match status" value="7"/>
</dbReference>
<feature type="domain" description="EGF-like" evidence="15">
    <location>
        <begin position="1885"/>
        <end position="1918"/>
    </location>
</feature>
<dbReference type="PANTHER" id="PTHR46513">
    <property type="entry name" value="VITELLOGENIN RECEPTOR-LIKE PROTEIN-RELATED-RELATED"/>
    <property type="match status" value="1"/>
</dbReference>
<feature type="disulfide bond" evidence="11">
    <location>
        <begin position="189"/>
        <end position="204"/>
    </location>
</feature>
<evidence type="ECO:0000256" key="13">
    <source>
        <dbReference type="SAM" id="MobiDB-lite"/>
    </source>
</evidence>
<dbReference type="Gene3D" id="4.10.400.10">
    <property type="entry name" value="Low-density Lipoprotein Receptor"/>
    <property type="match status" value="7"/>
</dbReference>
<dbReference type="SMART" id="SM00181">
    <property type="entry name" value="EGF"/>
    <property type="match status" value="5"/>
</dbReference>
<feature type="repeat" description="LDL-receptor class B" evidence="12">
    <location>
        <begin position="460"/>
        <end position="502"/>
    </location>
</feature>
<dbReference type="GO" id="GO:0005886">
    <property type="term" value="C:plasma membrane"/>
    <property type="evidence" value="ECO:0007669"/>
    <property type="project" value="UniProtKB-SubCell"/>
</dbReference>
<evidence type="ECO:0000313" key="16">
    <source>
        <dbReference type="EMBL" id="CAG2224099.1"/>
    </source>
</evidence>
<keyword evidence="14" id="KW-0812">Transmembrane</keyword>
<feature type="repeat" description="LDL-receptor class B" evidence="12">
    <location>
        <begin position="987"/>
        <end position="1029"/>
    </location>
</feature>
<dbReference type="PRINTS" id="PR00261">
    <property type="entry name" value="LDLRECEPTOR"/>
</dbReference>
<feature type="region of interest" description="Disordered" evidence="13">
    <location>
        <begin position="2053"/>
        <end position="2115"/>
    </location>
</feature>
<evidence type="ECO:0000256" key="12">
    <source>
        <dbReference type="PROSITE-ProRule" id="PRU00461"/>
    </source>
</evidence>
<keyword evidence="9" id="KW-0675">Receptor</keyword>
<evidence type="ECO:0000256" key="7">
    <source>
        <dbReference type="ARBA" id="ARBA00023136"/>
    </source>
</evidence>